<evidence type="ECO:0000313" key="2">
    <source>
        <dbReference type="Proteomes" id="UP001059663"/>
    </source>
</evidence>
<gene>
    <name evidence="1" type="ORF">LP422_03670</name>
</gene>
<name>A0AC61U670_9MICO</name>
<proteinExistence type="predicted"/>
<accession>A0AC61U670</accession>
<evidence type="ECO:0000313" key="1">
    <source>
        <dbReference type="EMBL" id="UUZ45327.1"/>
    </source>
</evidence>
<protein>
    <submittedName>
        <fullName evidence="1">Uncharacterized protein</fullName>
    </submittedName>
</protein>
<dbReference type="EMBL" id="CP087977">
    <property type="protein sequence ID" value="UUZ45327.1"/>
    <property type="molecule type" value="Genomic_DNA"/>
</dbReference>
<organism evidence="1 2">
    <name type="scientific">Janibacter limosus</name>
    <dbReference type="NCBI Taxonomy" id="53458"/>
    <lineage>
        <taxon>Bacteria</taxon>
        <taxon>Bacillati</taxon>
        <taxon>Actinomycetota</taxon>
        <taxon>Actinomycetes</taxon>
        <taxon>Micrococcales</taxon>
        <taxon>Intrasporangiaceae</taxon>
        <taxon>Janibacter</taxon>
    </lineage>
</organism>
<reference evidence="1" key="1">
    <citation type="submission" date="2021-11" db="EMBL/GenBank/DDBJ databases">
        <title>Study of the species diversity of bacterial strains isolated from a unique natural object - Shulgan-Tash cave (Bashkiria).</title>
        <authorList>
            <person name="Sazanova A.L."/>
            <person name="Chirak E.R."/>
            <person name="Safronova V.I."/>
        </authorList>
    </citation>
    <scope>NUCLEOTIDE SEQUENCE</scope>
    <source>
        <strain evidence="1">P1</strain>
    </source>
</reference>
<sequence length="58" mass="6796">MSSRRGHRLWVAVHPPHRLREARGHPLRQLWKDHGPAAGLWKATGRSRRPTRPDRSDM</sequence>
<dbReference type="Proteomes" id="UP001059663">
    <property type="component" value="Chromosome"/>
</dbReference>